<dbReference type="GO" id="GO:0005737">
    <property type="term" value="C:cytoplasm"/>
    <property type="evidence" value="ECO:0007669"/>
    <property type="project" value="InterPro"/>
</dbReference>
<dbReference type="OrthoDB" id="1350766at2759"/>
<dbReference type="InterPro" id="IPR002314">
    <property type="entry name" value="aa-tRNA-synt_IIb"/>
</dbReference>
<dbReference type="EC" id="6.1.1.15" evidence="2"/>
<dbReference type="InterPro" id="IPR004154">
    <property type="entry name" value="Anticodon-bd"/>
</dbReference>
<dbReference type="CDD" id="cd00778">
    <property type="entry name" value="ProRS_core_arch_euk"/>
    <property type="match status" value="1"/>
</dbReference>
<evidence type="ECO:0000313" key="12">
    <source>
        <dbReference type="EMBL" id="KAF9482721.1"/>
    </source>
</evidence>
<dbReference type="Proteomes" id="UP000807469">
    <property type="component" value="Unassembled WGS sequence"/>
</dbReference>
<dbReference type="SUPFAM" id="SSF55826">
    <property type="entry name" value="YbaK/ProRS associated domain"/>
    <property type="match status" value="1"/>
</dbReference>
<evidence type="ECO:0000256" key="3">
    <source>
        <dbReference type="ARBA" id="ARBA00022598"/>
    </source>
</evidence>
<keyword evidence="13" id="KW-1185">Reference proteome</keyword>
<dbReference type="InterPro" id="IPR007214">
    <property type="entry name" value="YbaK/aa-tRNA-synth-assoc-dom"/>
</dbReference>
<dbReference type="EMBL" id="MU155162">
    <property type="protein sequence ID" value="KAF9482721.1"/>
    <property type="molecule type" value="Genomic_DNA"/>
</dbReference>
<evidence type="ECO:0000256" key="1">
    <source>
        <dbReference type="ARBA" id="ARBA00008226"/>
    </source>
</evidence>
<evidence type="ECO:0000256" key="2">
    <source>
        <dbReference type="ARBA" id="ARBA00012831"/>
    </source>
</evidence>
<dbReference type="CDD" id="cd00862">
    <property type="entry name" value="ProRS_anticodon_zinc"/>
    <property type="match status" value="1"/>
</dbReference>
<keyword evidence="4" id="KW-0547">Nucleotide-binding</keyword>
<dbReference type="Pfam" id="PF00587">
    <property type="entry name" value="tRNA-synt_2b"/>
    <property type="match status" value="1"/>
</dbReference>
<dbReference type="InterPro" id="IPR002316">
    <property type="entry name" value="Pro-tRNA-ligase_IIa"/>
</dbReference>
<dbReference type="GO" id="GO:0005524">
    <property type="term" value="F:ATP binding"/>
    <property type="evidence" value="ECO:0007669"/>
    <property type="project" value="UniProtKB-KW"/>
</dbReference>
<evidence type="ECO:0000256" key="7">
    <source>
        <dbReference type="ARBA" id="ARBA00023146"/>
    </source>
</evidence>
<dbReference type="NCBIfam" id="TIGR00408">
    <property type="entry name" value="proS_fam_I"/>
    <property type="match status" value="1"/>
</dbReference>
<feature type="domain" description="Aminoacyl-transfer RNA synthetases class-II family profile" evidence="11">
    <location>
        <begin position="249"/>
        <end position="492"/>
    </location>
</feature>
<comment type="catalytic activity">
    <reaction evidence="9">
        <text>tRNA(Pro) + L-proline + ATP = L-prolyl-tRNA(Pro) + AMP + diphosphate</text>
        <dbReference type="Rhea" id="RHEA:14305"/>
        <dbReference type="Rhea" id="RHEA-COMP:9700"/>
        <dbReference type="Rhea" id="RHEA-COMP:9702"/>
        <dbReference type="ChEBI" id="CHEBI:30616"/>
        <dbReference type="ChEBI" id="CHEBI:33019"/>
        <dbReference type="ChEBI" id="CHEBI:60039"/>
        <dbReference type="ChEBI" id="CHEBI:78442"/>
        <dbReference type="ChEBI" id="CHEBI:78532"/>
        <dbReference type="ChEBI" id="CHEBI:456215"/>
        <dbReference type="EC" id="6.1.1.15"/>
    </reaction>
</comment>
<dbReference type="GO" id="GO:0004827">
    <property type="term" value="F:proline-tRNA ligase activity"/>
    <property type="evidence" value="ECO:0007669"/>
    <property type="project" value="UniProtKB-EC"/>
</dbReference>
<sequence>MASLDSIVKKLDALSIKPAVQVAHAETTSPASWRDALIASGSAPASFELVKTLVYKPKTAKTATPVPVVVIARESTETNSGALGKKLNLKELRLASEDLLKEFFSLDKDSLSPLSITEAVFPKVVTVLDPSITTSSSIFAVHANSSSQTLFLSGKDIESYLATLETAEVKVLELDQTAAAPAAAPAHKEKATHAHKEKDESKIEGAVQIAIGVKKEVDFPTWYTNVLLKADMIEYYSVSGCYILKPWSYSIWEEIQSWFNSEIKELGVQNSYFPMFVPQSVLEREKDHIEGFSPEVAWVTRAGSSDLEDPIAIRPTSETVMYPYYAKWIRSHRDLPLKLNQWNSVVRWEFKNPQPFLRTREFLWQEGHTAHLTKTEADKEVRDILELYRQVYEDLLAVPVIPGVKSGKEKFAGGLYTTTVEGFIPTSGRGIQAATSHCLGQNFSKPEMFNIFVEDPNDGSKSYVWQNSWGLSTRAIGVMVMVHGDNQGLVLPPRVASIQVVVVPCGITAKTTDEQRANINNTCEDIAKTLKKAGIRARADLREGYTPGYKFNDWEQKGVPLRLEIGPNDLAKQQTLTVRRDNGAKNPIPLSNLEVSVAELLKTVQSDMYNRAKEAYESRIIEVTKWEDFVPALDNKCIVAIPWCDEEACEDDIKERSGRASEPQDERAPSAGAKSLCIPFEQTRWAPIEPGKTKCTGCGKDAKHWTLFGRSY</sequence>
<evidence type="ECO:0000256" key="6">
    <source>
        <dbReference type="ARBA" id="ARBA00022917"/>
    </source>
</evidence>
<dbReference type="SUPFAM" id="SSF55681">
    <property type="entry name" value="Class II aaRS and biotin synthetases"/>
    <property type="match status" value="1"/>
</dbReference>
<dbReference type="Gene3D" id="3.40.50.800">
    <property type="entry name" value="Anticodon-binding domain"/>
    <property type="match status" value="1"/>
</dbReference>
<evidence type="ECO:0000313" key="13">
    <source>
        <dbReference type="Proteomes" id="UP000807469"/>
    </source>
</evidence>
<dbReference type="InterPro" id="IPR004499">
    <property type="entry name" value="Pro-tRNA-ligase_IIa_arc-type"/>
</dbReference>
<gene>
    <name evidence="12" type="ORF">BDN70DRAFT_874742</name>
</gene>
<reference evidence="12" key="1">
    <citation type="submission" date="2020-11" db="EMBL/GenBank/DDBJ databases">
        <authorList>
            <consortium name="DOE Joint Genome Institute"/>
            <person name="Ahrendt S."/>
            <person name="Riley R."/>
            <person name="Andreopoulos W."/>
            <person name="Labutti K."/>
            <person name="Pangilinan J."/>
            <person name="Ruiz-Duenas F.J."/>
            <person name="Barrasa J.M."/>
            <person name="Sanchez-Garcia M."/>
            <person name="Camarero S."/>
            <person name="Miyauchi S."/>
            <person name="Serrano A."/>
            <person name="Linde D."/>
            <person name="Babiker R."/>
            <person name="Drula E."/>
            <person name="Ayuso-Fernandez I."/>
            <person name="Pacheco R."/>
            <person name="Padilla G."/>
            <person name="Ferreira P."/>
            <person name="Barriuso J."/>
            <person name="Kellner H."/>
            <person name="Castanera R."/>
            <person name="Alfaro M."/>
            <person name="Ramirez L."/>
            <person name="Pisabarro A.G."/>
            <person name="Kuo A."/>
            <person name="Tritt A."/>
            <person name="Lipzen A."/>
            <person name="He G."/>
            <person name="Yan M."/>
            <person name="Ng V."/>
            <person name="Cullen D."/>
            <person name="Martin F."/>
            <person name="Rosso M.-N."/>
            <person name="Henrissat B."/>
            <person name="Hibbett D."/>
            <person name="Martinez A.T."/>
            <person name="Grigoriev I.V."/>
        </authorList>
    </citation>
    <scope>NUCLEOTIDE SEQUENCE</scope>
    <source>
        <strain evidence="12">CIRM-BRFM 674</strain>
    </source>
</reference>
<feature type="region of interest" description="Disordered" evidence="10">
    <location>
        <begin position="654"/>
        <end position="673"/>
    </location>
</feature>
<evidence type="ECO:0000256" key="5">
    <source>
        <dbReference type="ARBA" id="ARBA00022840"/>
    </source>
</evidence>
<evidence type="ECO:0000256" key="9">
    <source>
        <dbReference type="ARBA" id="ARBA00047671"/>
    </source>
</evidence>
<dbReference type="PRINTS" id="PR01046">
    <property type="entry name" value="TRNASYNTHPRO"/>
</dbReference>
<dbReference type="InterPro" id="IPR017449">
    <property type="entry name" value="Pro-tRNA_synth_II"/>
</dbReference>
<dbReference type="SUPFAM" id="SSF64586">
    <property type="entry name" value="C-terminal domain of ProRS"/>
    <property type="match status" value="1"/>
</dbReference>
<evidence type="ECO:0000259" key="11">
    <source>
        <dbReference type="PROSITE" id="PS50862"/>
    </source>
</evidence>
<name>A0A9P6CWA6_9AGAR</name>
<accession>A0A9P6CWA6</accession>
<dbReference type="PROSITE" id="PS50862">
    <property type="entry name" value="AA_TRNA_LIGASE_II"/>
    <property type="match status" value="1"/>
</dbReference>
<dbReference type="InterPro" id="IPR016061">
    <property type="entry name" value="Pro-tRNA_ligase_II_C"/>
</dbReference>
<dbReference type="InterPro" id="IPR045864">
    <property type="entry name" value="aa-tRNA-synth_II/BPL/LPL"/>
</dbReference>
<dbReference type="FunFam" id="3.30.930.10:FF:000007">
    <property type="entry name" value="Bifunctional glutamate/proline--tRNA ligase"/>
    <property type="match status" value="1"/>
</dbReference>
<evidence type="ECO:0000256" key="10">
    <source>
        <dbReference type="SAM" id="MobiDB-lite"/>
    </source>
</evidence>
<keyword evidence="7" id="KW-0030">Aminoacyl-tRNA synthetase</keyword>
<dbReference type="Pfam" id="PF09180">
    <property type="entry name" value="ProRS-C_1"/>
    <property type="match status" value="1"/>
</dbReference>
<dbReference type="Gene3D" id="3.90.960.10">
    <property type="entry name" value="YbaK/aminoacyl-tRNA synthetase-associated domain"/>
    <property type="match status" value="1"/>
</dbReference>
<dbReference type="InterPro" id="IPR036621">
    <property type="entry name" value="Anticodon-bd_dom_sf"/>
</dbReference>
<keyword evidence="6" id="KW-0648">Protein biosynthesis</keyword>
<keyword evidence="3" id="KW-0436">Ligase</keyword>
<dbReference type="AlphaFoldDB" id="A0A9P6CWA6"/>
<dbReference type="Gene3D" id="3.30.930.10">
    <property type="entry name" value="Bira Bifunctional Protein, Domain 2"/>
    <property type="match status" value="1"/>
</dbReference>
<dbReference type="InterPro" id="IPR036754">
    <property type="entry name" value="YbaK/aa-tRNA-synt-asso_dom_sf"/>
</dbReference>
<dbReference type="FunFam" id="3.30.110.30:FF:000001">
    <property type="entry name" value="Bifunctional glutamate/proline--tRNA ligase"/>
    <property type="match status" value="1"/>
</dbReference>
<proteinExistence type="inferred from homology"/>
<dbReference type="GO" id="GO:0002161">
    <property type="term" value="F:aminoacyl-tRNA deacylase activity"/>
    <property type="evidence" value="ECO:0007669"/>
    <property type="project" value="InterPro"/>
</dbReference>
<dbReference type="CDD" id="cd04332">
    <property type="entry name" value="YbaK_like"/>
    <property type="match status" value="1"/>
</dbReference>
<organism evidence="12 13">
    <name type="scientific">Pholiota conissans</name>
    <dbReference type="NCBI Taxonomy" id="109636"/>
    <lineage>
        <taxon>Eukaryota</taxon>
        <taxon>Fungi</taxon>
        <taxon>Dikarya</taxon>
        <taxon>Basidiomycota</taxon>
        <taxon>Agaricomycotina</taxon>
        <taxon>Agaricomycetes</taxon>
        <taxon>Agaricomycetidae</taxon>
        <taxon>Agaricales</taxon>
        <taxon>Agaricineae</taxon>
        <taxon>Strophariaceae</taxon>
        <taxon>Pholiota</taxon>
    </lineage>
</organism>
<dbReference type="InterPro" id="IPR033721">
    <property type="entry name" value="ProRS_core_arch_euk"/>
</dbReference>
<dbReference type="PANTHER" id="PTHR43382:SF2">
    <property type="entry name" value="BIFUNCTIONAL GLUTAMATE_PROLINE--TRNA LIGASE"/>
    <property type="match status" value="1"/>
</dbReference>
<dbReference type="InterPro" id="IPR006195">
    <property type="entry name" value="aa-tRNA-synth_II"/>
</dbReference>
<dbReference type="Pfam" id="PF04073">
    <property type="entry name" value="tRNA_edit"/>
    <property type="match status" value="1"/>
</dbReference>
<feature type="compositionally biased region" description="Basic and acidic residues" evidence="10">
    <location>
        <begin position="654"/>
        <end position="668"/>
    </location>
</feature>
<evidence type="ECO:0000256" key="4">
    <source>
        <dbReference type="ARBA" id="ARBA00022741"/>
    </source>
</evidence>
<comment type="caution">
    <text evidence="12">The sequence shown here is derived from an EMBL/GenBank/DDBJ whole genome shotgun (WGS) entry which is preliminary data.</text>
</comment>
<dbReference type="Gene3D" id="3.30.110.30">
    <property type="entry name" value="C-terminal domain of ProRS"/>
    <property type="match status" value="1"/>
</dbReference>
<protein>
    <recommendedName>
        <fullName evidence="2">proline--tRNA ligase</fullName>
        <ecNumber evidence="2">6.1.1.15</ecNumber>
    </recommendedName>
    <alternativeName>
        <fullName evidence="8">Prolyl-tRNA synthetase</fullName>
    </alternativeName>
</protein>
<comment type="similarity">
    <text evidence="1">Belongs to the class-II aminoacyl-tRNA synthetase family.</text>
</comment>
<dbReference type="FunFam" id="3.40.50.800:FF:000005">
    <property type="entry name" value="bifunctional glutamate/proline--tRNA ligase"/>
    <property type="match status" value="1"/>
</dbReference>
<dbReference type="GO" id="GO:0017101">
    <property type="term" value="C:aminoacyl-tRNA synthetase multienzyme complex"/>
    <property type="evidence" value="ECO:0007669"/>
    <property type="project" value="TreeGrafter"/>
</dbReference>
<keyword evidence="5" id="KW-0067">ATP-binding</keyword>
<dbReference type="GO" id="GO:0006433">
    <property type="term" value="P:prolyl-tRNA aminoacylation"/>
    <property type="evidence" value="ECO:0007669"/>
    <property type="project" value="InterPro"/>
</dbReference>
<dbReference type="HAMAP" id="MF_01571">
    <property type="entry name" value="Pro_tRNA_synth_type3"/>
    <property type="match status" value="1"/>
</dbReference>
<evidence type="ECO:0000256" key="8">
    <source>
        <dbReference type="ARBA" id="ARBA00029731"/>
    </source>
</evidence>
<dbReference type="Pfam" id="PF03129">
    <property type="entry name" value="HGTP_anticodon"/>
    <property type="match status" value="1"/>
</dbReference>
<dbReference type="SUPFAM" id="SSF52954">
    <property type="entry name" value="Class II aaRS ABD-related"/>
    <property type="match status" value="1"/>
</dbReference>
<dbReference type="PANTHER" id="PTHR43382">
    <property type="entry name" value="PROLYL-TRNA SYNTHETASE"/>
    <property type="match status" value="1"/>
</dbReference>
<dbReference type="SMART" id="SM00946">
    <property type="entry name" value="ProRS-C_1"/>
    <property type="match status" value="1"/>
</dbReference>